<dbReference type="GO" id="GO:0005886">
    <property type="term" value="C:plasma membrane"/>
    <property type="evidence" value="ECO:0007669"/>
    <property type="project" value="UniProtKB-SubCell"/>
</dbReference>
<comment type="similarity">
    <text evidence="1 2">Belongs to the BioY family.</text>
</comment>
<comment type="subcellular location">
    <subcellularLocation>
        <location evidence="2">Cell membrane</location>
        <topology evidence="2">Multi-pass membrane protein</topology>
    </subcellularLocation>
</comment>
<gene>
    <name evidence="4" type="ORF">CSX02_07505</name>
</gene>
<feature type="transmembrane region" description="Helical" evidence="3">
    <location>
        <begin position="55"/>
        <end position="72"/>
    </location>
</feature>
<evidence type="ECO:0000256" key="3">
    <source>
        <dbReference type="SAM" id="Phobius"/>
    </source>
</evidence>
<feature type="transmembrane region" description="Helical" evidence="3">
    <location>
        <begin position="153"/>
        <end position="171"/>
    </location>
</feature>
<evidence type="ECO:0000313" key="5">
    <source>
        <dbReference type="Proteomes" id="UP000224563"/>
    </source>
</evidence>
<feature type="transmembrane region" description="Helical" evidence="3">
    <location>
        <begin position="78"/>
        <end position="101"/>
    </location>
</feature>
<reference evidence="4 5" key="2">
    <citation type="submission" date="2017-10" db="EMBL/GenBank/DDBJ databases">
        <authorList>
            <person name="Banno H."/>
            <person name="Chua N.-H."/>
        </authorList>
    </citation>
    <scope>NUCLEOTIDE SEQUENCE [LARGE SCALE GENOMIC DNA]</scope>
    <source>
        <strain evidence="4 5">JK623</strain>
    </source>
</reference>
<keyword evidence="3" id="KW-1133">Transmembrane helix</keyword>
<accession>A0A2G3E2M7</accession>
<dbReference type="RefSeq" id="WP_034219429.1">
    <property type="nucleotide sequence ID" value="NZ_JANSWH010000045.1"/>
</dbReference>
<name>A0A2G3E2M7_9FIRM</name>
<dbReference type="InterPro" id="IPR003784">
    <property type="entry name" value="BioY"/>
</dbReference>
<evidence type="ECO:0000256" key="2">
    <source>
        <dbReference type="PIRNR" id="PIRNR016661"/>
    </source>
</evidence>
<organism evidence="4 5">
    <name type="scientific">Agathobacter ruminis</name>
    <dbReference type="NCBI Taxonomy" id="1712665"/>
    <lineage>
        <taxon>Bacteria</taxon>
        <taxon>Bacillati</taxon>
        <taxon>Bacillota</taxon>
        <taxon>Clostridia</taxon>
        <taxon>Lachnospirales</taxon>
        <taxon>Lachnospiraceae</taxon>
        <taxon>Agathobacter</taxon>
    </lineage>
</organism>
<dbReference type="Pfam" id="PF02632">
    <property type="entry name" value="BioY"/>
    <property type="match status" value="1"/>
</dbReference>
<protein>
    <recommendedName>
        <fullName evidence="2">Biotin transporter</fullName>
    </recommendedName>
</protein>
<feature type="transmembrane region" description="Helical" evidence="3">
    <location>
        <begin position="7"/>
        <end position="24"/>
    </location>
</feature>
<dbReference type="PANTHER" id="PTHR34295:SF1">
    <property type="entry name" value="BIOTIN TRANSPORTER BIOY"/>
    <property type="match status" value="1"/>
</dbReference>
<keyword evidence="2" id="KW-1003">Cell membrane</keyword>
<dbReference type="PIRSF" id="PIRSF016661">
    <property type="entry name" value="BioY"/>
    <property type="match status" value="1"/>
</dbReference>
<keyword evidence="3" id="KW-0812">Transmembrane</keyword>
<dbReference type="GO" id="GO:0015225">
    <property type="term" value="F:biotin transmembrane transporter activity"/>
    <property type="evidence" value="ECO:0007669"/>
    <property type="project" value="UniProtKB-UniRule"/>
</dbReference>
<comment type="caution">
    <text evidence="4">The sequence shown here is derived from an EMBL/GenBank/DDBJ whole genome shotgun (WGS) entry which is preliminary data.</text>
</comment>
<proteinExistence type="inferred from homology"/>
<dbReference type="Gene3D" id="1.10.1760.20">
    <property type="match status" value="1"/>
</dbReference>
<feature type="transmembrane region" description="Helical" evidence="3">
    <location>
        <begin position="113"/>
        <end position="133"/>
    </location>
</feature>
<keyword evidence="2" id="KW-0813">Transport</keyword>
<keyword evidence="5" id="KW-1185">Reference proteome</keyword>
<dbReference type="AlphaFoldDB" id="A0A2G3E2M7"/>
<sequence length="190" mass="20000">MKFSIRQICMISIMTAIIAAVSILTIPTPWGVPFTLQTFAVALSGYLLGKRDGTIAVFLYLLLGTIGVPVFAQMSSGVGVIVGPSGGYLIGFVGMAFLCGVGKDLNRGKIGMVYSGILGILGLAVCHLIGALRLMSVAHLSVKMAFVYGSLPYLLKDVISVVGALAMSMILQRALQAAHLFDNMEAKESV</sequence>
<dbReference type="EMBL" id="PDYG01000044">
    <property type="protein sequence ID" value="PHU37514.1"/>
    <property type="molecule type" value="Genomic_DNA"/>
</dbReference>
<evidence type="ECO:0000256" key="1">
    <source>
        <dbReference type="ARBA" id="ARBA00010692"/>
    </source>
</evidence>
<dbReference type="PANTHER" id="PTHR34295">
    <property type="entry name" value="BIOTIN TRANSPORTER BIOY"/>
    <property type="match status" value="1"/>
</dbReference>
<dbReference type="Proteomes" id="UP000224563">
    <property type="component" value="Unassembled WGS sequence"/>
</dbReference>
<keyword evidence="2 3" id="KW-0472">Membrane</keyword>
<reference evidence="4 5" key="1">
    <citation type="submission" date="2017-10" db="EMBL/GenBank/DDBJ databases">
        <title>Resolving the taxonomy of Roseburia spp., Eubacterium rectale and Agathobacter spp. through phylogenomic analysis.</title>
        <authorList>
            <person name="Sheridan P.O."/>
            <person name="Walker A.W."/>
            <person name="Duncan S.H."/>
            <person name="Scott K.P."/>
            <person name="Toole P.W.O."/>
            <person name="Luis P."/>
            <person name="Flint H.J."/>
        </authorList>
    </citation>
    <scope>NUCLEOTIDE SEQUENCE [LARGE SCALE GENOMIC DNA]</scope>
    <source>
        <strain evidence="4 5">JK623</strain>
    </source>
</reference>
<evidence type="ECO:0000313" key="4">
    <source>
        <dbReference type="EMBL" id="PHU37514.1"/>
    </source>
</evidence>